<feature type="compositionally biased region" description="Polar residues" evidence="1">
    <location>
        <begin position="202"/>
        <end position="218"/>
    </location>
</feature>
<dbReference type="KEGG" id="tva:4768526"/>
<dbReference type="VEuPathDB" id="TrichDB:TVAG_281910"/>
<feature type="compositionally biased region" description="Polar residues" evidence="1">
    <location>
        <begin position="242"/>
        <end position="272"/>
    </location>
</feature>
<feature type="region of interest" description="Disordered" evidence="1">
    <location>
        <begin position="160"/>
        <end position="185"/>
    </location>
</feature>
<reference evidence="2" key="2">
    <citation type="journal article" date="2007" name="Science">
        <title>Draft genome sequence of the sexually transmitted pathogen Trichomonas vaginalis.</title>
        <authorList>
            <person name="Carlton J.M."/>
            <person name="Hirt R.P."/>
            <person name="Silva J.C."/>
            <person name="Delcher A.L."/>
            <person name="Schatz M."/>
            <person name="Zhao Q."/>
            <person name="Wortman J.R."/>
            <person name="Bidwell S.L."/>
            <person name="Alsmark U.C.M."/>
            <person name="Besteiro S."/>
            <person name="Sicheritz-Ponten T."/>
            <person name="Noel C.J."/>
            <person name="Dacks J.B."/>
            <person name="Foster P.G."/>
            <person name="Simillion C."/>
            <person name="Van de Peer Y."/>
            <person name="Miranda-Saavedra D."/>
            <person name="Barton G.J."/>
            <person name="Westrop G.D."/>
            <person name="Mueller S."/>
            <person name="Dessi D."/>
            <person name="Fiori P.L."/>
            <person name="Ren Q."/>
            <person name="Paulsen I."/>
            <person name="Zhang H."/>
            <person name="Bastida-Corcuera F.D."/>
            <person name="Simoes-Barbosa A."/>
            <person name="Brown M.T."/>
            <person name="Hayes R.D."/>
            <person name="Mukherjee M."/>
            <person name="Okumura C.Y."/>
            <person name="Schneider R."/>
            <person name="Smith A.J."/>
            <person name="Vanacova S."/>
            <person name="Villalvazo M."/>
            <person name="Haas B.J."/>
            <person name="Pertea M."/>
            <person name="Feldblyum T.V."/>
            <person name="Utterback T.R."/>
            <person name="Shu C.L."/>
            <person name="Osoegawa K."/>
            <person name="de Jong P.J."/>
            <person name="Hrdy I."/>
            <person name="Horvathova L."/>
            <person name="Zubacova Z."/>
            <person name="Dolezal P."/>
            <person name="Malik S.B."/>
            <person name="Logsdon J.M. Jr."/>
            <person name="Henze K."/>
            <person name="Gupta A."/>
            <person name="Wang C.C."/>
            <person name="Dunne R.L."/>
            <person name="Upcroft J.A."/>
            <person name="Upcroft P."/>
            <person name="White O."/>
            <person name="Salzberg S.L."/>
            <person name="Tang P."/>
            <person name="Chiu C.-H."/>
            <person name="Lee Y.-S."/>
            <person name="Embley T.M."/>
            <person name="Coombs G.H."/>
            <person name="Mottram J.C."/>
            <person name="Tachezy J."/>
            <person name="Fraser-Liggett C.M."/>
            <person name="Johnson P.J."/>
        </authorList>
    </citation>
    <scope>NUCLEOTIDE SEQUENCE [LARGE SCALE GENOMIC DNA]</scope>
    <source>
        <strain evidence="2">G3</strain>
    </source>
</reference>
<dbReference type="SUPFAM" id="SSF54427">
    <property type="entry name" value="NTF2-like"/>
    <property type="match status" value="1"/>
</dbReference>
<proteinExistence type="predicted"/>
<dbReference type="AlphaFoldDB" id="A2E9Q6"/>
<feature type="region of interest" description="Disordered" evidence="1">
    <location>
        <begin position="202"/>
        <end position="287"/>
    </location>
</feature>
<gene>
    <name evidence="2" type="ORF">TVAG_281910</name>
</gene>
<keyword evidence="3" id="KW-1185">Reference proteome</keyword>
<dbReference type="EMBL" id="DS113335">
    <property type="protein sequence ID" value="EAY10591.1"/>
    <property type="molecule type" value="Genomic_DNA"/>
</dbReference>
<evidence type="ECO:0000313" key="3">
    <source>
        <dbReference type="Proteomes" id="UP000001542"/>
    </source>
</evidence>
<protein>
    <submittedName>
        <fullName evidence="2">Uncharacterized protein</fullName>
    </submittedName>
</protein>
<dbReference type="Proteomes" id="UP000001542">
    <property type="component" value="Unassembled WGS sequence"/>
</dbReference>
<sequence>MQRKAFYIAVSPVTSSEELENVKNTIEQQGGVVVNTSINEDIGLFELQEQSMLKTANMLNRGQNVAAQIDYANFYQYRDTYFQNLQGTFDFSNVDQNIINVGFRFSTILFWLKYYIQKGQIQNVNSDALSSKPVAYDKLRFYDTTQRYSKPERRNLNVENQFQGGFPDENNLPGPAPSAQPYNGNMPPNMAFQDIPFMGGNTNFANAAPMQPTNQPNVAPQGMPSNVPPVEPADTLPAAQPVQPQFEQPNKQESSAPSRQQSSNQVTAPNTTQEQAEQPESPPEPEPVTLVQLKEYHFPDGESITNKWLEDLCYRKSISQSAGDYTDEAQFSITIDPTKDPDLLSIAQYTRNLIYGDQNLIIGQESATALNEVVSLMSLYQAHQVEIIENLFYSVTLYGVATLKNNQKLNFVRSLSIVQEEEPGFFRILSDQIHFMQHSVEIV</sequence>
<dbReference type="RefSeq" id="XP_001322814.1">
    <property type="nucleotide sequence ID" value="XM_001322779.1"/>
</dbReference>
<evidence type="ECO:0000313" key="2">
    <source>
        <dbReference type="EMBL" id="EAY10591.1"/>
    </source>
</evidence>
<dbReference type="VEuPathDB" id="TrichDB:TVAGG3_0043260"/>
<reference evidence="2" key="1">
    <citation type="submission" date="2006-10" db="EMBL/GenBank/DDBJ databases">
        <authorList>
            <person name="Amadeo P."/>
            <person name="Zhao Q."/>
            <person name="Wortman J."/>
            <person name="Fraser-Liggett C."/>
            <person name="Carlton J."/>
        </authorList>
    </citation>
    <scope>NUCLEOTIDE SEQUENCE</scope>
    <source>
        <strain evidence="2">G3</strain>
    </source>
</reference>
<accession>A2E9Q6</accession>
<name>A2E9Q6_TRIV3</name>
<dbReference type="InParanoid" id="A2E9Q6"/>
<evidence type="ECO:0000256" key="1">
    <source>
        <dbReference type="SAM" id="MobiDB-lite"/>
    </source>
</evidence>
<organism evidence="2 3">
    <name type="scientific">Trichomonas vaginalis (strain ATCC PRA-98 / G3)</name>
    <dbReference type="NCBI Taxonomy" id="412133"/>
    <lineage>
        <taxon>Eukaryota</taxon>
        <taxon>Metamonada</taxon>
        <taxon>Parabasalia</taxon>
        <taxon>Trichomonadida</taxon>
        <taxon>Trichomonadidae</taxon>
        <taxon>Trichomonas</taxon>
    </lineage>
</organism>
<dbReference type="InterPro" id="IPR032710">
    <property type="entry name" value="NTF2-like_dom_sf"/>
</dbReference>